<dbReference type="GO" id="GO:0006631">
    <property type="term" value="P:fatty acid metabolic process"/>
    <property type="evidence" value="ECO:0007669"/>
    <property type="project" value="UniProtKB-KW"/>
</dbReference>
<evidence type="ECO:0000256" key="10">
    <source>
        <dbReference type="ARBA" id="ARBA00052809"/>
    </source>
</evidence>
<dbReference type="InterPro" id="IPR045002">
    <property type="entry name" value="Ech1-like"/>
</dbReference>
<evidence type="ECO:0000256" key="2">
    <source>
        <dbReference type="ARBA" id="ARBA00005005"/>
    </source>
</evidence>
<gene>
    <name evidence="13" type="ORF">O3P69_019422</name>
</gene>
<comment type="caution">
    <text evidence="13">The sequence shown here is derived from an EMBL/GenBank/DDBJ whole genome shotgun (WGS) entry which is preliminary data.</text>
</comment>
<evidence type="ECO:0000256" key="8">
    <source>
        <dbReference type="ARBA" id="ARBA00023235"/>
    </source>
</evidence>
<dbReference type="Gene3D" id="3.90.226.10">
    <property type="entry name" value="2-enoyl-CoA Hydratase, Chain A, domain 1"/>
    <property type="match status" value="1"/>
</dbReference>
<dbReference type="FunFam" id="3.90.226.10:FF:000024">
    <property type="entry name" value="Delta3,5-delta2,4-dienoyl-CoA isomerase"/>
    <property type="match status" value="1"/>
</dbReference>
<organism evidence="13 14">
    <name type="scientific">Scylla paramamosain</name>
    <name type="common">Mud crab</name>
    <dbReference type="NCBI Taxonomy" id="85552"/>
    <lineage>
        <taxon>Eukaryota</taxon>
        <taxon>Metazoa</taxon>
        <taxon>Ecdysozoa</taxon>
        <taxon>Arthropoda</taxon>
        <taxon>Crustacea</taxon>
        <taxon>Multicrustacea</taxon>
        <taxon>Malacostraca</taxon>
        <taxon>Eumalacostraca</taxon>
        <taxon>Eucarida</taxon>
        <taxon>Decapoda</taxon>
        <taxon>Pleocyemata</taxon>
        <taxon>Brachyura</taxon>
        <taxon>Eubrachyura</taxon>
        <taxon>Portunoidea</taxon>
        <taxon>Portunidae</taxon>
        <taxon>Portuninae</taxon>
        <taxon>Scylla</taxon>
    </lineage>
</organism>
<dbReference type="PANTHER" id="PTHR43149:SF1">
    <property type="entry name" value="DELTA(3,5)-DELTA(2,4)-DIENOYL-COA ISOMERASE, MITOCHONDRIAL"/>
    <property type="match status" value="1"/>
</dbReference>
<reference evidence="13 14" key="1">
    <citation type="submission" date="2023-03" db="EMBL/GenBank/DDBJ databases">
        <title>High-quality genome of Scylla paramamosain provides insights in environmental adaptation.</title>
        <authorList>
            <person name="Zhang L."/>
        </authorList>
    </citation>
    <scope>NUCLEOTIDE SEQUENCE [LARGE SCALE GENOMIC DNA]</scope>
    <source>
        <strain evidence="13">LZ_2023a</strain>
        <tissue evidence="13">Muscle</tissue>
    </source>
</reference>
<dbReference type="GO" id="GO:0005739">
    <property type="term" value="C:mitochondrion"/>
    <property type="evidence" value="ECO:0007669"/>
    <property type="project" value="TreeGrafter"/>
</dbReference>
<evidence type="ECO:0000256" key="4">
    <source>
        <dbReference type="ARBA" id="ARBA00022832"/>
    </source>
</evidence>
<sequence length="316" mass="33920">MWALRVMAGRPGRGGVQAAAAAVGVARRGMAATQAAEGYKYETLAVTKPRKHVYLVKINRPEKLNAMNLVFWREIGQCFDQLGDDTSCRAVVLGAEGRVFTAGIDLMDLASIGAAAEGGDGADVARRGRVIHKAIRDFQNSFSALERCPKPVVAAVHNACVGGGVDLVCGADIRYCSSDAWFQVKEVDVGLAADVGTLQRLPKVVGGQSLARELVFTARKMFSAEALQCGFISRIFESKERLEEGALELAATIASKSPVAVQTSKIALIHSRDHSVEEGLDYMAKLNMLMLQSEDVRIAAMAMMSKGENKAIFSKL</sequence>
<comment type="catalytic activity">
    <reaction evidence="9">
        <text>(3E,5Z)-octadienoyl-CoA = (2E,4E)-octadienoyl-CoA</text>
        <dbReference type="Rhea" id="RHEA:45244"/>
        <dbReference type="ChEBI" id="CHEBI:62243"/>
        <dbReference type="ChEBI" id="CHEBI:85108"/>
    </reaction>
</comment>
<evidence type="ECO:0000256" key="11">
    <source>
        <dbReference type="ARBA" id="ARBA00055786"/>
    </source>
</evidence>
<keyword evidence="8" id="KW-0413">Isomerase</keyword>
<dbReference type="InterPro" id="IPR014748">
    <property type="entry name" value="Enoyl-CoA_hydra_C"/>
</dbReference>
<dbReference type="Gene3D" id="1.10.12.10">
    <property type="entry name" value="Lyase 2-enoyl-coa Hydratase, Chain A, domain 2"/>
    <property type="match status" value="1"/>
</dbReference>
<keyword evidence="5" id="KW-0007">Acetylation</keyword>
<evidence type="ECO:0000256" key="1">
    <source>
        <dbReference type="ARBA" id="ARBA00004275"/>
    </source>
</evidence>
<dbReference type="GO" id="GO:0051750">
    <property type="term" value="F:delta(3,5)-delta(2,4)-dienoyl-CoA isomerase activity"/>
    <property type="evidence" value="ECO:0007669"/>
    <property type="project" value="TreeGrafter"/>
</dbReference>
<dbReference type="InterPro" id="IPR001753">
    <property type="entry name" value="Enoyl-CoA_hydra/iso"/>
</dbReference>
<evidence type="ECO:0000256" key="3">
    <source>
        <dbReference type="ARBA" id="ARBA00005254"/>
    </source>
</evidence>
<dbReference type="InterPro" id="IPR029045">
    <property type="entry name" value="ClpP/crotonase-like_dom_sf"/>
</dbReference>
<proteinExistence type="inferred from homology"/>
<comment type="function">
    <text evidence="11">Isomerization of 3-trans,5-cis-dienoyl-CoA to 2-trans,4-trans-dienoyl-CoA.</text>
</comment>
<dbReference type="Proteomes" id="UP001487740">
    <property type="component" value="Unassembled WGS sequence"/>
</dbReference>
<evidence type="ECO:0000256" key="9">
    <source>
        <dbReference type="ARBA" id="ARBA00051408"/>
    </source>
</evidence>
<evidence type="ECO:0000313" key="14">
    <source>
        <dbReference type="Proteomes" id="UP001487740"/>
    </source>
</evidence>
<comment type="pathway">
    <text evidence="2">Lipid metabolism; fatty acid beta-oxidation.</text>
</comment>
<dbReference type="FunFam" id="1.10.12.10:FF:000004">
    <property type="entry name" value="Delta3,5-delta2,4-dienoyl-CoA isomerase"/>
    <property type="match status" value="1"/>
</dbReference>
<keyword evidence="4" id="KW-0276">Fatty acid metabolism</keyword>
<accession>A0AAW0SZT9</accession>
<comment type="similarity">
    <text evidence="3">Belongs to the enoyl-CoA hydratase/isomerase family.</text>
</comment>
<name>A0AAW0SZT9_SCYPA</name>
<protein>
    <recommendedName>
        <fullName evidence="12">Delta(3,5)-Delta(2,4)-dienoyl-CoA isomerase, mitochondrial</fullName>
    </recommendedName>
</protein>
<evidence type="ECO:0000256" key="5">
    <source>
        <dbReference type="ARBA" id="ARBA00022990"/>
    </source>
</evidence>
<dbReference type="Pfam" id="PF00378">
    <property type="entry name" value="ECH_1"/>
    <property type="match status" value="1"/>
</dbReference>
<comment type="subcellular location">
    <subcellularLocation>
        <location evidence="1">Peroxisome</location>
    </subcellularLocation>
</comment>
<keyword evidence="7" id="KW-0576">Peroxisome</keyword>
<evidence type="ECO:0000256" key="6">
    <source>
        <dbReference type="ARBA" id="ARBA00023098"/>
    </source>
</evidence>
<dbReference type="PANTHER" id="PTHR43149">
    <property type="entry name" value="ENOYL-COA HYDRATASE"/>
    <property type="match status" value="1"/>
</dbReference>
<comment type="catalytic activity">
    <reaction evidence="10">
        <text>(3E,5Z,8Z,11Z,14Z)-eicosapentaenoyl-CoA = (2E,4E,8Z,11Z,14Z)-eicosapentaenoyl-CoA</text>
        <dbReference type="Rhea" id="RHEA:45224"/>
        <dbReference type="ChEBI" id="CHEBI:85090"/>
        <dbReference type="ChEBI" id="CHEBI:85091"/>
    </reaction>
</comment>
<keyword evidence="6" id="KW-0443">Lipid metabolism</keyword>
<dbReference type="AlphaFoldDB" id="A0AAW0SZT9"/>
<dbReference type="CDD" id="cd06558">
    <property type="entry name" value="crotonase-like"/>
    <property type="match status" value="1"/>
</dbReference>
<evidence type="ECO:0000313" key="13">
    <source>
        <dbReference type="EMBL" id="KAK8379492.1"/>
    </source>
</evidence>
<keyword evidence="14" id="KW-1185">Reference proteome</keyword>
<dbReference type="EMBL" id="JARAKH010000043">
    <property type="protein sequence ID" value="KAK8379492.1"/>
    <property type="molecule type" value="Genomic_DNA"/>
</dbReference>
<evidence type="ECO:0000256" key="12">
    <source>
        <dbReference type="ARBA" id="ARBA00071021"/>
    </source>
</evidence>
<dbReference type="GO" id="GO:0005777">
    <property type="term" value="C:peroxisome"/>
    <property type="evidence" value="ECO:0007669"/>
    <property type="project" value="UniProtKB-SubCell"/>
</dbReference>
<dbReference type="SUPFAM" id="SSF52096">
    <property type="entry name" value="ClpP/crotonase"/>
    <property type="match status" value="1"/>
</dbReference>
<evidence type="ECO:0000256" key="7">
    <source>
        <dbReference type="ARBA" id="ARBA00023140"/>
    </source>
</evidence>